<evidence type="ECO:0000259" key="5">
    <source>
        <dbReference type="PROSITE" id="PS51736"/>
    </source>
</evidence>
<evidence type="ECO:0000256" key="1">
    <source>
        <dbReference type="ARBA" id="ARBA00022908"/>
    </source>
</evidence>
<keyword evidence="1" id="KW-0229">DNA integration</keyword>
<keyword evidence="2" id="KW-0238">DNA-binding</keyword>
<dbReference type="SUPFAM" id="SSF53041">
    <property type="entry name" value="Resolvase-like"/>
    <property type="match status" value="1"/>
</dbReference>
<dbReference type="EMBL" id="JANUHA010000035">
    <property type="protein sequence ID" value="MCS0599572.1"/>
    <property type="molecule type" value="Genomic_DNA"/>
</dbReference>
<dbReference type="PANTHER" id="PTHR30461">
    <property type="entry name" value="DNA-INVERTASE FROM LAMBDOID PROPHAGE"/>
    <property type="match status" value="1"/>
</dbReference>
<protein>
    <submittedName>
        <fullName evidence="7">Recombinase family protein</fullName>
    </submittedName>
</protein>
<dbReference type="Pfam" id="PF00239">
    <property type="entry name" value="Resolvase"/>
    <property type="match status" value="1"/>
</dbReference>
<organism evidence="7 8">
    <name type="scientific">Massilia agri</name>
    <dbReference type="NCBI Taxonomy" id="1886785"/>
    <lineage>
        <taxon>Bacteria</taxon>
        <taxon>Pseudomonadati</taxon>
        <taxon>Pseudomonadota</taxon>
        <taxon>Betaproteobacteria</taxon>
        <taxon>Burkholderiales</taxon>
        <taxon>Oxalobacteraceae</taxon>
        <taxon>Telluria group</taxon>
        <taxon>Massilia</taxon>
    </lineage>
</organism>
<dbReference type="Gene3D" id="3.90.1750.20">
    <property type="entry name" value="Putative Large Serine Recombinase, Chain B, Domain 2"/>
    <property type="match status" value="1"/>
</dbReference>
<dbReference type="PROSITE" id="PS51736">
    <property type="entry name" value="RECOMBINASES_3"/>
    <property type="match status" value="1"/>
</dbReference>
<feature type="domain" description="Recombinase" evidence="6">
    <location>
        <begin position="176"/>
        <end position="302"/>
    </location>
</feature>
<dbReference type="InterPro" id="IPR006119">
    <property type="entry name" value="Resolv_N"/>
</dbReference>
<dbReference type="PROSITE" id="PS51737">
    <property type="entry name" value="RECOMBINASE_DNA_BIND"/>
    <property type="match status" value="1"/>
</dbReference>
<evidence type="ECO:0000256" key="3">
    <source>
        <dbReference type="ARBA" id="ARBA00023172"/>
    </source>
</evidence>
<dbReference type="Gene3D" id="3.40.50.1390">
    <property type="entry name" value="Resolvase, N-terminal catalytic domain"/>
    <property type="match status" value="1"/>
</dbReference>
<dbReference type="Pfam" id="PF07508">
    <property type="entry name" value="Recombinase"/>
    <property type="match status" value="1"/>
</dbReference>
<dbReference type="InterPro" id="IPR036162">
    <property type="entry name" value="Resolvase-like_N_sf"/>
</dbReference>
<keyword evidence="3" id="KW-0233">DNA recombination</keyword>
<dbReference type="Proteomes" id="UP001206572">
    <property type="component" value="Unassembled WGS sequence"/>
</dbReference>
<dbReference type="PROSITE" id="PS00397">
    <property type="entry name" value="RECOMBINASES_1"/>
    <property type="match status" value="1"/>
</dbReference>
<feature type="domain" description="Resolvase/invertase-type recombinase catalytic" evidence="5">
    <location>
        <begin position="1"/>
        <end position="148"/>
    </location>
</feature>
<reference evidence="7 8" key="1">
    <citation type="submission" date="2022-08" db="EMBL/GenBank/DDBJ databases">
        <title>Reclassification of Massilia species as members of the genera Telluria, Duganella, Pseudoduganella, Mokoshia gen. nov. and Zemynaea gen. nov. using orthogonal and non-orthogonal genome-based approaches.</title>
        <authorList>
            <person name="Bowman J.P."/>
        </authorList>
    </citation>
    <scope>NUCLEOTIDE SEQUENCE [LARGE SCALE GENOMIC DNA]</scope>
    <source>
        <strain evidence="7 8">JCM 31661</strain>
    </source>
</reference>
<dbReference type="InterPro" id="IPR038109">
    <property type="entry name" value="DNA_bind_recomb_sf"/>
</dbReference>
<accession>A0ABT2ATL2</accession>
<sequence length="489" mass="55171">IYVRASTEHQNYSTTHQEAALDEYAASHSFSIIKTYCDKGRSGLTLEGRAGLLQLLRDIQSGEAEFKVVLVYDVSRWGRFQDVDESAYYEFACRRAGIAVAYCAEPFSNDGSPLATVLKGLKRAMAAEYSRELSAKVFHAQARLTQAGFKQGGTAGFGLRRMAISAAGQPKGILGPGERKNMPSDRVTYVPGSHEEVAVIHRIYDMYLVERMPDVGIVARLNSEGISTGLGRPWSAHLVKQILTNEKYIGTMTFNRGTQRMRTARRSNDPSKWVRREEAFEGIVTRERFDQAVAERKRRRRHWTSDEMLDELRDIMVKHGKVTADLINASDGPAVKSYALRFNGLASAMGLAGVSWPSLSQATITRYRLRCVTREVTAEFVRCAVLAKALIECLTPRTWRLNGVTVRLLCTRCRYERSHPCWKVTVAYEPAVDFVVWVRMDQANTNVARIYLIPLADFPTHQYLWPSNRTLPYYEKYAHPTLAGMFGLT</sequence>
<evidence type="ECO:0000313" key="7">
    <source>
        <dbReference type="EMBL" id="MCS0599572.1"/>
    </source>
</evidence>
<evidence type="ECO:0000313" key="8">
    <source>
        <dbReference type="Proteomes" id="UP001206572"/>
    </source>
</evidence>
<feature type="active site" description="O-(5'-phospho-DNA)-serine intermediate" evidence="4">
    <location>
        <position position="6"/>
    </location>
</feature>
<dbReference type="InterPro" id="IPR006118">
    <property type="entry name" value="Recombinase_CS"/>
</dbReference>
<evidence type="ECO:0000256" key="4">
    <source>
        <dbReference type="PROSITE-ProRule" id="PRU10137"/>
    </source>
</evidence>
<dbReference type="PANTHER" id="PTHR30461:SF23">
    <property type="entry name" value="DNA RECOMBINASE-RELATED"/>
    <property type="match status" value="1"/>
</dbReference>
<dbReference type="SMART" id="SM00857">
    <property type="entry name" value="Resolvase"/>
    <property type="match status" value="1"/>
</dbReference>
<evidence type="ECO:0000256" key="2">
    <source>
        <dbReference type="ARBA" id="ARBA00023125"/>
    </source>
</evidence>
<keyword evidence="8" id="KW-1185">Reference proteome</keyword>
<proteinExistence type="predicted"/>
<dbReference type="InterPro" id="IPR050639">
    <property type="entry name" value="SSR_resolvase"/>
</dbReference>
<comment type="caution">
    <text evidence="7">The sequence shown here is derived from an EMBL/GenBank/DDBJ whole genome shotgun (WGS) entry which is preliminary data.</text>
</comment>
<dbReference type="CDD" id="cd00338">
    <property type="entry name" value="Ser_Recombinase"/>
    <property type="match status" value="1"/>
</dbReference>
<name>A0ABT2ATL2_9BURK</name>
<dbReference type="InterPro" id="IPR011109">
    <property type="entry name" value="DNA_bind_recombinase_dom"/>
</dbReference>
<evidence type="ECO:0000259" key="6">
    <source>
        <dbReference type="PROSITE" id="PS51737"/>
    </source>
</evidence>
<feature type="non-terminal residue" evidence="7">
    <location>
        <position position="1"/>
    </location>
</feature>
<gene>
    <name evidence="7" type="ORF">NX780_24825</name>
</gene>
<dbReference type="RefSeq" id="WP_258830566.1">
    <property type="nucleotide sequence ID" value="NZ_JANUHA010000035.1"/>
</dbReference>